<feature type="compositionally biased region" description="Low complexity" evidence="5">
    <location>
        <begin position="978"/>
        <end position="992"/>
    </location>
</feature>
<evidence type="ECO:0008006" key="8">
    <source>
        <dbReference type="Google" id="ProtNLM"/>
    </source>
</evidence>
<evidence type="ECO:0000256" key="2">
    <source>
        <dbReference type="ARBA" id="ARBA00006809"/>
    </source>
</evidence>
<evidence type="ECO:0000256" key="3">
    <source>
        <dbReference type="ARBA" id="ARBA00023242"/>
    </source>
</evidence>
<dbReference type="GO" id="GO:0006355">
    <property type="term" value="P:regulation of DNA-templated transcription"/>
    <property type="evidence" value="ECO:0007669"/>
    <property type="project" value="InterPro"/>
</dbReference>
<feature type="coiled-coil region" evidence="4">
    <location>
        <begin position="706"/>
        <end position="733"/>
    </location>
</feature>
<evidence type="ECO:0000256" key="4">
    <source>
        <dbReference type="SAM" id="Coils"/>
    </source>
</evidence>
<evidence type="ECO:0000256" key="1">
    <source>
        <dbReference type="ARBA" id="ARBA00004123"/>
    </source>
</evidence>
<dbReference type="PANTHER" id="PTHR13213">
    <property type="entry name" value="MYB-BINDING PROTEIN 1A FAMILY MEMBER"/>
    <property type="match status" value="1"/>
</dbReference>
<dbReference type="GO" id="GO:0005730">
    <property type="term" value="C:nucleolus"/>
    <property type="evidence" value="ECO:0007669"/>
    <property type="project" value="InterPro"/>
</dbReference>
<dbReference type="InterPro" id="IPR016024">
    <property type="entry name" value="ARM-type_fold"/>
</dbReference>
<dbReference type="PANTHER" id="PTHR13213:SF2">
    <property type="entry name" value="MYB-BINDING PROTEIN 1A"/>
    <property type="match status" value="1"/>
</dbReference>
<dbReference type="InterPro" id="IPR007015">
    <property type="entry name" value="DNA_pol_V/MYBBP1A"/>
</dbReference>
<dbReference type="SUPFAM" id="SSF48371">
    <property type="entry name" value="ARM repeat"/>
    <property type="match status" value="1"/>
</dbReference>
<accession>A0A9D4YYM6</accession>
<evidence type="ECO:0000256" key="5">
    <source>
        <dbReference type="SAM" id="MobiDB-lite"/>
    </source>
</evidence>
<feature type="region of interest" description="Disordered" evidence="5">
    <location>
        <begin position="1328"/>
        <end position="1352"/>
    </location>
</feature>
<dbReference type="Pfam" id="PF04931">
    <property type="entry name" value="DNA_pol_phi"/>
    <property type="match status" value="2"/>
</dbReference>
<protein>
    <recommendedName>
        <fullName evidence="8">DNA polymerase V</fullName>
    </recommendedName>
</protein>
<comment type="subcellular location">
    <subcellularLocation>
        <location evidence="1">Nucleus</location>
    </subcellularLocation>
</comment>
<comment type="caution">
    <text evidence="6">The sequence shown here is derived from an EMBL/GenBank/DDBJ whole genome shotgun (WGS) entry which is preliminary data.</text>
</comment>
<keyword evidence="7" id="KW-1185">Reference proteome</keyword>
<feature type="compositionally biased region" description="Acidic residues" evidence="5">
    <location>
        <begin position="913"/>
        <end position="974"/>
    </location>
</feature>
<feature type="compositionally biased region" description="Low complexity" evidence="5">
    <location>
        <begin position="653"/>
        <end position="674"/>
    </location>
</feature>
<reference evidence="6" key="2">
    <citation type="submission" date="2020-11" db="EMBL/GenBank/DDBJ databases">
        <authorList>
            <person name="Cecchin M."/>
            <person name="Marcolungo L."/>
            <person name="Rossato M."/>
            <person name="Girolomoni L."/>
            <person name="Cosentino E."/>
            <person name="Cuine S."/>
            <person name="Li-Beisson Y."/>
            <person name="Delledonne M."/>
            <person name="Ballottari M."/>
        </authorList>
    </citation>
    <scope>NUCLEOTIDE SEQUENCE</scope>
    <source>
        <strain evidence="6">211/11P</strain>
        <tissue evidence="6">Whole cell</tissue>
    </source>
</reference>
<dbReference type="OrthoDB" id="514119at2759"/>
<dbReference type="GO" id="GO:0003677">
    <property type="term" value="F:DNA binding"/>
    <property type="evidence" value="ECO:0007669"/>
    <property type="project" value="InterPro"/>
</dbReference>
<gene>
    <name evidence="6" type="ORF">D9Q98_004011</name>
</gene>
<evidence type="ECO:0000313" key="7">
    <source>
        <dbReference type="Proteomes" id="UP001055712"/>
    </source>
</evidence>
<name>A0A9D4YYM6_CHLVU</name>
<dbReference type="EMBL" id="SIDB01000005">
    <property type="protein sequence ID" value="KAI3432462.1"/>
    <property type="molecule type" value="Genomic_DNA"/>
</dbReference>
<keyword evidence="4" id="KW-0175">Coiled coil</keyword>
<feature type="compositionally biased region" description="Low complexity" evidence="5">
    <location>
        <begin position="1338"/>
        <end position="1352"/>
    </location>
</feature>
<feature type="region of interest" description="Disordered" evidence="5">
    <location>
        <begin position="905"/>
        <end position="996"/>
    </location>
</feature>
<dbReference type="Proteomes" id="UP001055712">
    <property type="component" value="Unassembled WGS sequence"/>
</dbReference>
<evidence type="ECO:0000313" key="6">
    <source>
        <dbReference type="EMBL" id="KAI3432462.1"/>
    </source>
</evidence>
<proteinExistence type="inferred from homology"/>
<reference evidence="6" key="1">
    <citation type="journal article" date="2019" name="Plant J.">
        <title>Chlorella vulgaris genome assembly and annotation reveals the molecular basis for metabolic acclimation to high light conditions.</title>
        <authorList>
            <person name="Cecchin M."/>
            <person name="Marcolungo L."/>
            <person name="Rossato M."/>
            <person name="Girolomoni L."/>
            <person name="Cosentino E."/>
            <person name="Cuine S."/>
            <person name="Li-Beisson Y."/>
            <person name="Delledonne M."/>
            <person name="Ballottari M."/>
        </authorList>
    </citation>
    <scope>NUCLEOTIDE SEQUENCE</scope>
    <source>
        <strain evidence="6">211/11P</strain>
    </source>
</reference>
<feature type="region of interest" description="Disordered" evidence="5">
    <location>
        <begin position="652"/>
        <end position="674"/>
    </location>
</feature>
<organism evidence="6 7">
    <name type="scientific">Chlorella vulgaris</name>
    <name type="common">Green alga</name>
    <dbReference type="NCBI Taxonomy" id="3077"/>
    <lineage>
        <taxon>Eukaryota</taxon>
        <taxon>Viridiplantae</taxon>
        <taxon>Chlorophyta</taxon>
        <taxon>core chlorophytes</taxon>
        <taxon>Trebouxiophyceae</taxon>
        <taxon>Chlorellales</taxon>
        <taxon>Chlorellaceae</taxon>
        <taxon>Chlorella clade</taxon>
        <taxon>Chlorella</taxon>
    </lineage>
</organism>
<comment type="similarity">
    <text evidence="2">Belongs to the MYBBP1A family.</text>
</comment>
<keyword evidence="3" id="KW-0539">Nucleus</keyword>
<sequence length="1352" mass="136846">MAPEAPVSALTAGDTLLSHFWDLASLEEDARQNAAIALVDALVKDQREFEGDSGAELSEEEDEAEAAAVATAAAGGGTSAQDVARALRRCSPLMVYAFKRLCRGLGSSRQGARQGFSLAVTGLLAGTSCIAPGEAVTAIEGVLEPVGKGSELRDALLGRIFGYAAVVRSGQPLPPDLAAGMAAALVQSAQKKSFLREVAAAVVLEMCEAADDAALAALTQGPLSPWLTAAAADASPETLLLALRLWPRLPPAVAQACPLLPAGFPGSSLPADLFTNAAAAAVGSEAAAAAAAALFTRQHLTTLLPVLRATTAAHPRLHSVWTTLLALLMPGFTADKEQRSGAATGNGQAGAKGAAGAAAAAAGSRIRPAAAPLEAFWGTVVEGDLVQSSHERKYLALTLFLLLLPHLGPEHVPLVFTPAFLRCLSTNLKKNDSYLHTAAKKGMERIATHCGKGAAPEVRIAVSLALQRHGGADLERYARSAGGDKAAAATAKDSKPADKSAAAAAAAKAAKAAPEVAAAAVQAATAEQAAELEQYVRQLQAAFLAAAGGGSGSGTEVAAAADGGAGDGTQQRQWAVEQLCGVLKQAAAPAEVKHSVLRFLAQHALFTINVSAAKKSKDPAVKAAAAQCAEIPLPHRQLCAARLIALADSLDKQQQQQGHGKQQQQQSAAAAPAQQQQQQQQEYVAGVAAFVVKLRGSGAAQLATAAEGEEAAAEAAEATAASLQLTLQRLAARLAAGGGGGGATAVAEQQRLRAVVHLLRLLLLHSLADPASADPALAADLEAVVGVALEGKPAAAAAAAAAGQRAGGGKAGGKAGGSGSTQAVAVIAAEEEEGGAEGGEGGEAPPPHWHDTLMDVLLSLLARDAAPLPSVPLRDAVEQCFRAFAEQLTATGMADMLRVLSKPLDSSGAGAAGDEDDEDVYASSEEEEDEEEEEEEEEEEGMEVDGEAEEEAQAAEEEAEEEEQQAGSDSEQEEAAEKAGAGKAAGDDAGSSSDEEAMTDEAMFRMDAKLAGYFAALKEGKGGKGEAVKAARQQLINFKMRVAALVEAYCKRVPGSPLLPSAVAPLLAGLAGASRPGGHQPLAERLAGLITHKLCGSKAEAAGVGLTAEEAEGQLRRCLYLASRSTDKRVAAAAAACYVYLQRAAAAARAADCRAKGLESAAAAVRDLLTKKKTRLQRQGLEALVRRVPPLATGLLSELLAQVMAARNEYLRLEALLLLAAALKVGRAAVPAALSGHGAAAAAAVVAAVAGKYSKPQRQVEAAKIACLLVESGGGAAKLASGGKQGGSSAAAWKQAAAATATALDAAAGNPKLAAALQRLEGLLAGDAGKGGKRAKQGSKPAAAAAAKKPKV</sequence>